<feature type="compositionally biased region" description="Low complexity" evidence="1">
    <location>
        <begin position="578"/>
        <end position="595"/>
    </location>
</feature>
<feature type="compositionally biased region" description="Acidic residues" evidence="1">
    <location>
        <begin position="357"/>
        <end position="366"/>
    </location>
</feature>
<proteinExistence type="predicted"/>
<feature type="compositionally biased region" description="Low complexity" evidence="1">
    <location>
        <begin position="309"/>
        <end position="324"/>
    </location>
</feature>
<protein>
    <submittedName>
        <fullName evidence="3">G244 protein</fullName>
    </submittedName>
</protein>
<comment type="caution">
    <text evidence="3">The sequence shown here is derived from an EMBL/GenBank/DDBJ whole genome shotgun (WGS) entry which is preliminary data.</text>
</comment>
<feature type="transmembrane region" description="Helical" evidence="2">
    <location>
        <begin position="877"/>
        <end position="895"/>
    </location>
</feature>
<organism evidence="3 4">
    <name type="scientific">Coccomyxa viridis</name>
    <dbReference type="NCBI Taxonomy" id="1274662"/>
    <lineage>
        <taxon>Eukaryota</taxon>
        <taxon>Viridiplantae</taxon>
        <taxon>Chlorophyta</taxon>
        <taxon>core chlorophytes</taxon>
        <taxon>Trebouxiophyceae</taxon>
        <taxon>Trebouxiophyceae incertae sedis</taxon>
        <taxon>Coccomyxaceae</taxon>
        <taxon>Coccomyxa</taxon>
    </lineage>
</organism>
<feature type="region of interest" description="Disordered" evidence="1">
    <location>
        <begin position="295"/>
        <end position="382"/>
    </location>
</feature>
<keyword evidence="4" id="KW-1185">Reference proteome</keyword>
<feature type="region of interest" description="Disordered" evidence="1">
    <location>
        <begin position="397"/>
        <end position="644"/>
    </location>
</feature>
<feature type="transmembrane region" description="Helical" evidence="2">
    <location>
        <begin position="782"/>
        <end position="800"/>
    </location>
</feature>
<keyword evidence="2" id="KW-1133">Transmembrane helix</keyword>
<feature type="transmembrane region" description="Helical" evidence="2">
    <location>
        <begin position="723"/>
        <end position="740"/>
    </location>
</feature>
<keyword evidence="2" id="KW-0812">Transmembrane</keyword>
<feature type="transmembrane region" description="Helical" evidence="2">
    <location>
        <begin position="746"/>
        <end position="770"/>
    </location>
</feature>
<feature type="compositionally biased region" description="Polar residues" evidence="1">
    <location>
        <begin position="469"/>
        <end position="488"/>
    </location>
</feature>
<evidence type="ECO:0000313" key="4">
    <source>
        <dbReference type="Proteomes" id="UP001497392"/>
    </source>
</evidence>
<feature type="compositionally biased region" description="Low complexity" evidence="1">
    <location>
        <begin position="224"/>
        <end position="241"/>
    </location>
</feature>
<feature type="region of interest" description="Disordered" evidence="1">
    <location>
        <begin position="216"/>
        <end position="246"/>
    </location>
</feature>
<keyword evidence="2" id="KW-0472">Membrane</keyword>
<dbReference type="EMBL" id="CAXHTA020000001">
    <property type="protein sequence ID" value="CAL5218553.1"/>
    <property type="molecule type" value="Genomic_DNA"/>
</dbReference>
<reference evidence="3 4" key="1">
    <citation type="submission" date="2024-06" db="EMBL/GenBank/DDBJ databases">
        <authorList>
            <person name="Kraege A."/>
            <person name="Thomma B."/>
        </authorList>
    </citation>
    <scope>NUCLEOTIDE SEQUENCE [LARGE SCALE GENOMIC DNA]</scope>
</reference>
<feature type="compositionally biased region" description="Low complexity" evidence="1">
    <location>
        <begin position="525"/>
        <end position="537"/>
    </location>
</feature>
<feature type="compositionally biased region" description="Low complexity" evidence="1">
    <location>
        <begin position="338"/>
        <end position="356"/>
    </location>
</feature>
<evidence type="ECO:0000256" key="2">
    <source>
        <dbReference type="SAM" id="Phobius"/>
    </source>
</evidence>
<gene>
    <name evidence="3" type="primary">g244</name>
    <name evidence="3" type="ORF">VP750_LOCUS212</name>
</gene>
<dbReference type="Proteomes" id="UP001497392">
    <property type="component" value="Unassembled WGS sequence"/>
</dbReference>
<evidence type="ECO:0000256" key="1">
    <source>
        <dbReference type="SAM" id="MobiDB-lite"/>
    </source>
</evidence>
<sequence length="916" mass="99859">MESYLPLLSLKLAEDCQSGSARQGTVDLFRESFPEASISYVGMSIKGDGNWVATSDNYLRSGSLSLKLHPSHESLAGLAVACCALLTSADEGLPERMYDVEHVQPLGRDVVLMAIPMGTARPFTSSSGTAFPSTLALGALLVATDKQSATHPRVLTDMCCLAETLAPLIEQHARHAASLLQDFVLSCSSAGSPITAARVLTSPEGWVHQPVTWPEHASLSQEDSSQSSQSTSTSSSSRSRSLPQQVRRMSNSFLTRLRSQVRQQGLQAEAAASVLGRPKTPVQYVRVPAGPTAPLPNPFAGVPESSQPSTLQASLQTAQQAESSGMQAQVPHEGQPLQQASAAKQKAAKSAKWEMLLEPDEPEEPAQAEPSALEQSAPSAAQPKMAMRFQMMIDSQELESKRQQRNPSQGPSLSAAVYPEASPRQGSTRQQGHHSMPPLLSTLGPSKQQHRPKPKPWELLLAAQDPQAVGSTPTTAAHSQQQGTSRPQSDQHRAQAPDQEQAKPGAVDHTQMIARWERMLDKRSSQQSASSPASAAAGLDRQPSQRVPGPAPGKSSLHQLGPQQSLHQMGALSAQQHAPQAEASRSAAGAESSQAPLALEISSKQASLPQARRAAHMPLARPAASPAVSRTEHPQSSSASTVPRMKVADEPEQIAQTGMDLPEKFVEEGEQSDYLPIPLEDRDKGIGRLGSTQAEQHPLWLSFTDMGLEEEFAWWHTVQMQKVDKISILFALLIFVYLGFCRPHRLAFAAPVLYSGMMAIMVFFYWLAWTQHPSRYMLHRSKLIKALVVVYILFNTQVAFPRVLRGTTDAAVCTTPFVLRYINAQPLLTSCLTTMVRVSVHVPLQLLMLALSWRLPRLLCPLCYAAEAQWRCLLRMHALQLLVGLLVPTALMYTIEQRMRSTFLRSRQKKLSKELE</sequence>
<feature type="compositionally biased region" description="Polar residues" evidence="1">
    <location>
        <begin position="556"/>
        <end position="577"/>
    </location>
</feature>
<feature type="compositionally biased region" description="Basic and acidic residues" evidence="1">
    <location>
        <begin position="515"/>
        <end position="524"/>
    </location>
</feature>
<accession>A0ABP1FF82</accession>
<name>A0ABP1FF82_9CHLO</name>
<evidence type="ECO:0000313" key="3">
    <source>
        <dbReference type="EMBL" id="CAL5218553.1"/>
    </source>
</evidence>